<dbReference type="InterPro" id="IPR039426">
    <property type="entry name" value="TonB-dep_rcpt-like"/>
</dbReference>
<dbReference type="Gene3D" id="2.170.130.10">
    <property type="entry name" value="TonB-dependent receptor, plug domain"/>
    <property type="match status" value="1"/>
</dbReference>
<evidence type="ECO:0000256" key="7">
    <source>
        <dbReference type="PROSITE-ProRule" id="PRU01360"/>
    </source>
</evidence>
<evidence type="ECO:0000256" key="8">
    <source>
        <dbReference type="SAM" id="SignalP"/>
    </source>
</evidence>
<feature type="chain" id="PRO_5042484462" evidence="8">
    <location>
        <begin position="18"/>
        <end position="1121"/>
    </location>
</feature>
<dbReference type="InterPro" id="IPR036942">
    <property type="entry name" value="Beta-barrel_TonB_sf"/>
</dbReference>
<feature type="domain" description="TonB-dependent receptor plug" evidence="9">
    <location>
        <begin position="206"/>
        <end position="330"/>
    </location>
</feature>
<dbReference type="InterPro" id="IPR023996">
    <property type="entry name" value="TonB-dep_OMP_SusC/RagA"/>
</dbReference>
<evidence type="ECO:0000256" key="4">
    <source>
        <dbReference type="ARBA" id="ARBA00022692"/>
    </source>
</evidence>
<keyword evidence="3 7" id="KW-1134">Transmembrane beta strand</keyword>
<dbReference type="EMBL" id="CP119311">
    <property type="protein sequence ID" value="WEK34718.1"/>
    <property type="molecule type" value="Genomic_DNA"/>
</dbReference>
<dbReference type="Gene3D" id="2.60.40.1120">
    <property type="entry name" value="Carboxypeptidase-like, regulatory domain"/>
    <property type="match status" value="1"/>
</dbReference>
<proteinExistence type="inferred from homology"/>
<dbReference type="GO" id="GO:0009279">
    <property type="term" value="C:cell outer membrane"/>
    <property type="evidence" value="ECO:0007669"/>
    <property type="project" value="UniProtKB-SubCell"/>
</dbReference>
<keyword evidence="8" id="KW-0732">Signal</keyword>
<dbReference type="Pfam" id="PF07715">
    <property type="entry name" value="Plug"/>
    <property type="match status" value="1"/>
</dbReference>
<dbReference type="InterPro" id="IPR023997">
    <property type="entry name" value="TonB-dep_OMP_SusC/RagA_CS"/>
</dbReference>
<dbReference type="NCBIfam" id="TIGR04056">
    <property type="entry name" value="OMP_RagA_SusC"/>
    <property type="match status" value="1"/>
</dbReference>
<dbReference type="Gene3D" id="2.40.170.20">
    <property type="entry name" value="TonB-dependent receptor, beta-barrel domain"/>
    <property type="match status" value="1"/>
</dbReference>
<evidence type="ECO:0000256" key="2">
    <source>
        <dbReference type="ARBA" id="ARBA00022448"/>
    </source>
</evidence>
<reference evidence="10" key="1">
    <citation type="submission" date="2023-03" db="EMBL/GenBank/DDBJ databases">
        <title>Andean soil-derived lignocellulolytic bacterial consortium as a source of novel taxa and putative plastic-active enzymes.</title>
        <authorList>
            <person name="Diaz-Garcia L."/>
            <person name="Chuvochina M."/>
            <person name="Feuerriegel G."/>
            <person name="Bunk B."/>
            <person name="Sproer C."/>
            <person name="Streit W.R."/>
            <person name="Rodriguez L.M."/>
            <person name="Overmann J."/>
            <person name="Jimenez D.J."/>
        </authorList>
    </citation>
    <scope>NUCLEOTIDE SEQUENCE</scope>
    <source>
        <strain evidence="10">MAG 7</strain>
    </source>
</reference>
<evidence type="ECO:0000259" key="9">
    <source>
        <dbReference type="Pfam" id="PF07715"/>
    </source>
</evidence>
<evidence type="ECO:0000313" key="10">
    <source>
        <dbReference type="EMBL" id="WEK34718.1"/>
    </source>
</evidence>
<evidence type="ECO:0000256" key="6">
    <source>
        <dbReference type="ARBA" id="ARBA00023237"/>
    </source>
</evidence>
<dbReference type="InterPro" id="IPR012910">
    <property type="entry name" value="Plug_dom"/>
</dbReference>
<dbReference type="InterPro" id="IPR037066">
    <property type="entry name" value="Plug_dom_sf"/>
</dbReference>
<comment type="subcellular location">
    <subcellularLocation>
        <location evidence="1 7">Cell outer membrane</location>
        <topology evidence="1 7">Multi-pass membrane protein</topology>
    </subcellularLocation>
</comment>
<name>A0AAJ5WQI5_9BACT</name>
<dbReference type="InterPro" id="IPR008969">
    <property type="entry name" value="CarboxyPept-like_regulatory"/>
</dbReference>
<evidence type="ECO:0000313" key="11">
    <source>
        <dbReference type="Proteomes" id="UP001220610"/>
    </source>
</evidence>
<dbReference type="Proteomes" id="UP001220610">
    <property type="component" value="Chromosome"/>
</dbReference>
<keyword evidence="6 7" id="KW-0998">Cell outer membrane</keyword>
<organism evidence="10 11">
    <name type="scientific">Candidatus Pseudobacter hemicellulosilyticus</name>
    <dbReference type="NCBI Taxonomy" id="3121375"/>
    <lineage>
        <taxon>Bacteria</taxon>
        <taxon>Pseudomonadati</taxon>
        <taxon>Bacteroidota</taxon>
        <taxon>Chitinophagia</taxon>
        <taxon>Chitinophagales</taxon>
        <taxon>Chitinophagaceae</taxon>
        <taxon>Pseudobacter</taxon>
    </lineage>
</organism>
<feature type="signal peptide" evidence="8">
    <location>
        <begin position="1"/>
        <end position="17"/>
    </location>
</feature>
<dbReference type="SUPFAM" id="SSF56935">
    <property type="entry name" value="Porins"/>
    <property type="match status" value="1"/>
</dbReference>
<protein>
    <submittedName>
        <fullName evidence="10">SusC/RagA family TonB-linked outer membrane protein</fullName>
    </submittedName>
</protein>
<dbReference type="Pfam" id="PF13715">
    <property type="entry name" value="CarbopepD_reg_2"/>
    <property type="match status" value="1"/>
</dbReference>
<dbReference type="PROSITE" id="PS52016">
    <property type="entry name" value="TONB_DEPENDENT_REC_3"/>
    <property type="match status" value="1"/>
</dbReference>
<evidence type="ECO:0000256" key="5">
    <source>
        <dbReference type="ARBA" id="ARBA00023136"/>
    </source>
</evidence>
<comment type="similarity">
    <text evidence="7">Belongs to the TonB-dependent receptor family.</text>
</comment>
<dbReference type="SUPFAM" id="SSF49464">
    <property type="entry name" value="Carboxypeptidase regulatory domain-like"/>
    <property type="match status" value="1"/>
</dbReference>
<evidence type="ECO:0000256" key="3">
    <source>
        <dbReference type="ARBA" id="ARBA00022452"/>
    </source>
</evidence>
<keyword evidence="4 7" id="KW-0812">Transmembrane</keyword>
<sequence length="1121" mass="124847">MKLTAIFLLTLLLKANAEGYAQKVTLSETGVSLESVFKKITKQTGYVFFYEDNLLRGSHSVSIEWKDMPLSAALLDLLYSSPFDYLIGDKTIAIKRKPAPSEDFVAAYRKTLPTKVSGKVIDAVSGEPIVGASIFVVAAQTGVRTDSKGDFTIIAPPGSVITISYVGYQNYEYKITRDEQITIRLLQKPQEMKTTVVTGIFNRKQSSYTGSAVTITNEELRKVGNANVFQALKNIAPAMVLDNFALGSNPNALPNIQLRGTSTFPADMASTAGLKGNYVKNPNEPLFILDGFEATIERIFDLDINRIERVTILKDAASKAIYGARAANGVVVIETKKNPSSKALITYNASVDVDLPDLTSYNLTNAREKLLAETIDGMYTAKSNYDPASEQIALNQLYNSRKKLAEEGLNTHWMAKPLRDGIGQKHTLGVELGGDALNVLADFSYRQVNGVMKGSDRTNISGNITTSYRVRNLLFRNIMSATSNSNTESPYGQFNDYAIMNPYWRAVNEDGTIPFYAELGPNGERITNPLYNASLNSKVATSYFNFTNNFYLEWTLRPGLRAIARMGIDVKNSDADEFYPGSHTMFDGYTSEELAKRRGRYQINNGKSTSLSGDLNLNYTREVGDHFFFANAGFNVREDKYNELMHVVEGFTSERMENVMLGRGYLTDSRPTGIDGVKREIGFLGAFSYMYDNRFMTDLTLRTSASSQFGAEKRWAEFWSVGLGWNLHNERFFENSIGVLDQFKIRGSIGSTGDPNFASNASIATYQYHLESLYQGFPGSYLANMPNAGLQWQTKFDYNAGLDAKIHNLTLRFDYYESYTENLVTTITLPGSTGFNSVKDNLGKVKNQGIEAFASWLVWTKGRSFVSVNAGIETNKNRIVELSSSMKAFNDRMDAQAADKANNKPVKKYQDGMSMNAIWAVPSLGIDPATGNEIYVKQDGSTTYIWDPSDLVVVGNDLSTYQGTFGINAEYNGFGINVTARYLGGGQLYNQTLVDKVENVNMLYNVDKRVLTGRWLQPGQQALFKRLGTFSIDRDGDGATSPEQEMTRPTSRFVQDRRELDIAAVNVYYLFSDNLVRKLGMQRLRVAFNMNEVAKFSSIRIERGTQYPFARTLSFSLSANF</sequence>
<accession>A0AAJ5WQI5</accession>
<keyword evidence="2 7" id="KW-0813">Transport</keyword>
<gene>
    <name evidence="10" type="ORF">P0Y53_19705</name>
</gene>
<dbReference type="AlphaFoldDB" id="A0AAJ5WQI5"/>
<keyword evidence="5 7" id="KW-0472">Membrane</keyword>
<evidence type="ECO:0000256" key="1">
    <source>
        <dbReference type="ARBA" id="ARBA00004571"/>
    </source>
</evidence>
<dbReference type="NCBIfam" id="TIGR04057">
    <property type="entry name" value="SusC_RagA_signa"/>
    <property type="match status" value="1"/>
</dbReference>